<comment type="caution">
    <text evidence="2">The sequence shown here is derived from an EMBL/GenBank/DDBJ whole genome shotgun (WGS) entry which is preliminary data.</text>
</comment>
<feature type="compositionally biased region" description="Basic and acidic residues" evidence="1">
    <location>
        <begin position="158"/>
        <end position="182"/>
    </location>
</feature>
<organism evidence="2 3">
    <name type="scientific">Synchytrium endobioticum</name>
    <dbReference type="NCBI Taxonomy" id="286115"/>
    <lineage>
        <taxon>Eukaryota</taxon>
        <taxon>Fungi</taxon>
        <taxon>Fungi incertae sedis</taxon>
        <taxon>Chytridiomycota</taxon>
        <taxon>Chytridiomycota incertae sedis</taxon>
        <taxon>Chytridiomycetes</taxon>
        <taxon>Synchytriales</taxon>
        <taxon>Synchytriaceae</taxon>
        <taxon>Synchytrium</taxon>
    </lineage>
</organism>
<evidence type="ECO:0000256" key="1">
    <source>
        <dbReference type="SAM" id="MobiDB-lite"/>
    </source>
</evidence>
<feature type="region of interest" description="Disordered" evidence="1">
    <location>
        <begin position="158"/>
        <end position="195"/>
    </location>
</feature>
<dbReference type="EMBL" id="QEAM01000016">
    <property type="protein sequence ID" value="TPX50539.1"/>
    <property type="molecule type" value="Genomic_DNA"/>
</dbReference>
<reference evidence="2 3" key="1">
    <citation type="journal article" date="2019" name="Sci. Rep.">
        <title>Comparative genomics of chytrid fungi reveal insights into the obligate biotrophic and pathogenic lifestyle of Synchytrium endobioticum.</title>
        <authorList>
            <person name="van de Vossenberg B.T.L.H."/>
            <person name="Warris S."/>
            <person name="Nguyen H.D.T."/>
            <person name="van Gent-Pelzer M.P.E."/>
            <person name="Joly D.L."/>
            <person name="van de Geest H.C."/>
            <person name="Bonants P.J.M."/>
            <person name="Smith D.S."/>
            <person name="Levesque C.A."/>
            <person name="van der Lee T.A.J."/>
        </authorList>
    </citation>
    <scope>NUCLEOTIDE SEQUENCE [LARGE SCALE GENOMIC DNA]</scope>
    <source>
        <strain evidence="2 3">LEV6574</strain>
    </source>
</reference>
<evidence type="ECO:0000313" key="3">
    <source>
        <dbReference type="Proteomes" id="UP000320475"/>
    </source>
</evidence>
<proteinExistence type="predicted"/>
<accession>A0A507DFS1</accession>
<sequence length="195" mass="22131">MLPLLKERVVEVVGEDGKQAIEEIEAWVDASLEDDSSSPPPPVQVFYKVLPKDCARDSSTMSDQETWAVFLRRFFTSYDIARAYYSTKKYKRKRWDADKAKRGELDRVLEGIVNMVGESMGHKLSGGKQVIVAIGMDDFSSTKPRHVIFTRGYLEHDERPTYLKPPSKDKNTPMKRKADEGGTSRAGPSKSRKTR</sequence>
<dbReference type="VEuPathDB" id="FungiDB:SeMB42_g07956"/>
<protein>
    <submittedName>
        <fullName evidence="2">Uncharacterized protein</fullName>
    </submittedName>
</protein>
<gene>
    <name evidence="2" type="ORF">SeLEV6574_g00853</name>
</gene>
<evidence type="ECO:0000313" key="2">
    <source>
        <dbReference type="EMBL" id="TPX50539.1"/>
    </source>
</evidence>
<dbReference type="Proteomes" id="UP000320475">
    <property type="component" value="Unassembled WGS sequence"/>
</dbReference>
<name>A0A507DFS1_9FUNG</name>
<dbReference type="AlphaFoldDB" id="A0A507DFS1"/>